<keyword evidence="2" id="KW-1185">Reference proteome</keyword>
<protein>
    <submittedName>
        <fullName evidence="1">Uncharacterized protein</fullName>
    </submittedName>
</protein>
<dbReference type="PROSITE" id="PS51257">
    <property type="entry name" value="PROKAR_LIPOPROTEIN"/>
    <property type="match status" value="1"/>
</dbReference>
<reference evidence="1 2" key="1">
    <citation type="submission" date="2009-10" db="EMBL/GenBank/DDBJ databases">
        <title>Complete sequence of chromosome of Ammonifex degensii KC4.</title>
        <authorList>
            <consortium name="US DOE Joint Genome Institute"/>
            <person name="Kerfeld C."/>
            <person name="Goodner B."/>
            <person name="Huber H."/>
            <person name="Stetter K."/>
            <person name="Lucas S."/>
            <person name="Copeland A."/>
            <person name="Lapidus A."/>
            <person name="Glavina del Rio T."/>
            <person name="Dalin E."/>
            <person name="Tice H."/>
            <person name="Bruce D."/>
            <person name="Goodwin L."/>
            <person name="Pitluck S."/>
            <person name="Saunders E."/>
            <person name="Brettin T."/>
            <person name="Detter J.C."/>
            <person name="Han C."/>
            <person name="Larimer F."/>
            <person name="Land M."/>
            <person name="Hauser L."/>
            <person name="Kyrpides N."/>
            <person name="Ovchinnikova G."/>
            <person name="Richardson P."/>
        </authorList>
    </citation>
    <scope>NUCLEOTIDE SEQUENCE [LARGE SCALE GENOMIC DNA]</scope>
    <source>
        <strain evidence="2">DSM 10501 / KC4</strain>
    </source>
</reference>
<gene>
    <name evidence="1" type="ordered locus">Adeg_1067</name>
</gene>
<dbReference type="STRING" id="429009.Adeg_1067"/>
<name>C9RD67_AMMDK</name>
<sequence>MRKRVVFWMFLVTVLMIIISGCQKYDSVRTLEVKEAKVRGYFSNDPNSPIRYDQYKGEKPDPEKHRLVTYTVTVRNTEKKEEKFCCM</sequence>
<proteinExistence type="predicted"/>
<accession>C9RD67</accession>
<evidence type="ECO:0000313" key="1">
    <source>
        <dbReference type="EMBL" id="ACX52194.1"/>
    </source>
</evidence>
<dbReference type="HOGENOM" id="CLU_2476525_0_0_9"/>
<dbReference type="AlphaFoldDB" id="C9RD67"/>
<dbReference type="Proteomes" id="UP000002620">
    <property type="component" value="Chromosome"/>
</dbReference>
<evidence type="ECO:0000313" key="2">
    <source>
        <dbReference type="Proteomes" id="UP000002620"/>
    </source>
</evidence>
<dbReference type="EMBL" id="CP001785">
    <property type="protein sequence ID" value="ACX52194.1"/>
    <property type="molecule type" value="Genomic_DNA"/>
</dbReference>
<organism evidence="1 2">
    <name type="scientific">Ammonifex degensii (strain DSM 10501 / KC4)</name>
    <dbReference type="NCBI Taxonomy" id="429009"/>
    <lineage>
        <taxon>Bacteria</taxon>
        <taxon>Bacillati</taxon>
        <taxon>Bacillota</taxon>
        <taxon>Clostridia</taxon>
        <taxon>Thermoanaerobacterales</taxon>
        <taxon>Thermoanaerobacteraceae</taxon>
        <taxon>Ammonifex</taxon>
    </lineage>
</organism>
<dbReference type="KEGG" id="adg:Adeg_1067"/>